<feature type="chain" id="PRO_5032549434" description="Peptidylprolyl isomerase" evidence="1">
    <location>
        <begin position="31"/>
        <end position="117"/>
    </location>
</feature>
<dbReference type="InterPro" id="IPR029000">
    <property type="entry name" value="Cyclophilin-like_dom_sf"/>
</dbReference>
<gene>
    <name evidence="2" type="ORF">Taro_003368</name>
</gene>
<dbReference type="OrthoDB" id="1935956at2759"/>
<protein>
    <recommendedName>
        <fullName evidence="4">Peptidylprolyl isomerase</fullName>
    </recommendedName>
</protein>
<feature type="signal peptide" evidence="1">
    <location>
        <begin position="1"/>
        <end position="30"/>
    </location>
</feature>
<dbReference type="EMBL" id="NMUH01000087">
    <property type="protein sequence ID" value="MQL71058.1"/>
    <property type="molecule type" value="Genomic_DNA"/>
</dbReference>
<organism evidence="2 3">
    <name type="scientific">Colocasia esculenta</name>
    <name type="common">Wild taro</name>
    <name type="synonym">Arum esculentum</name>
    <dbReference type="NCBI Taxonomy" id="4460"/>
    <lineage>
        <taxon>Eukaryota</taxon>
        <taxon>Viridiplantae</taxon>
        <taxon>Streptophyta</taxon>
        <taxon>Embryophyta</taxon>
        <taxon>Tracheophyta</taxon>
        <taxon>Spermatophyta</taxon>
        <taxon>Magnoliopsida</taxon>
        <taxon>Liliopsida</taxon>
        <taxon>Araceae</taxon>
        <taxon>Aroideae</taxon>
        <taxon>Colocasieae</taxon>
        <taxon>Colocasia</taxon>
    </lineage>
</organism>
<dbReference type="Proteomes" id="UP000652761">
    <property type="component" value="Unassembled WGS sequence"/>
</dbReference>
<name>A0A843TGW3_COLES</name>
<evidence type="ECO:0000313" key="2">
    <source>
        <dbReference type="EMBL" id="MQL71058.1"/>
    </source>
</evidence>
<comment type="caution">
    <text evidence="2">The sequence shown here is derived from an EMBL/GenBank/DDBJ whole genome shotgun (WGS) entry which is preliminary data.</text>
</comment>
<dbReference type="AlphaFoldDB" id="A0A843TGW3"/>
<keyword evidence="3" id="KW-1185">Reference proteome</keyword>
<accession>A0A843TGW3</accession>
<evidence type="ECO:0008006" key="4">
    <source>
        <dbReference type="Google" id="ProtNLM"/>
    </source>
</evidence>
<dbReference type="Gene3D" id="2.40.100.10">
    <property type="entry name" value="Cyclophilin-like"/>
    <property type="match status" value="1"/>
</dbReference>
<sequence>MVPVAKRLPSRAMIALCFLVFFASVARIQAKAKENLKEVTHEVYFDIEIDGKPTGRITMGLFGKGKVHIGNTITYDRVVAGVGPVPTPRIRPDFSSPNTIENVSSFATTGFEELVEG</sequence>
<reference evidence="2" key="1">
    <citation type="submission" date="2017-07" db="EMBL/GenBank/DDBJ databases">
        <title>Taro Niue Genome Assembly and Annotation.</title>
        <authorList>
            <person name="Atibalentja N."/>
            <person name="Keating K."/>
            <person name="Fields C.J."/>
        </authorList>
    </citation>
    <scope>NUCLEOTIDE SEQUENCE</scope>
    <source>
        <strain evidence="2">Niue_2</strain>
        <tissue evidence="2">Leaf</tissue>
    </source>
</reference>
<proteinExistence type="predicted"/>
<keyword evidence="1" id="KW-0732">Signal</keyword>
<evidence type="ECO:0000256" key="1">
    <source>
        <dbReference type="SAM" id="SignalP"/>
    </source>
</evidence>
<evidence type="ECO:0000313" key="3">
    <source>
        <dbReference type="Proteomes" id="UP000652761"/>
    </source>
</evidence>